<feature type="compositionally biased region" description="Low complexity" evidence="1">
    <location>
        <begin position="55"/>
        <end position="73"/>
    </location>
</feature>
<dbReference type="RefSeq" id="XP_005774099.1">
    <property type="nucleotide sequence ID" value="XM_005774042.1"/>
</dbReference>
<dbReference type="HOGENOM" id="CLU_2578884_0_0_1"/>
<evidence type="ECO:0000256" key="1">
    <source>
        <dbReference type="SAM" id="MobiDB-lite"/>
    </source>
</evidence>
<dbReference type="KEGG" id="ehx:EMIHUDRAFT_354812"/>
<protein>
    <submittedName>
        <fullName evidence="2">Uncharacterized protein</fullName>
    </submittedName>
</protein>
<feature type="non-terminal residue" evidence="2">
    <location>
        <position position="88"/>
    </location>
</feature>
<gene>
    <name evidence="2" type="ORF">EMIHUDRAFT_354812</name>
</gene>
<feature type="region of interest" description="Disordered" evidence="1">
    <location>
        <begin position="31"/>
        <end position="88"/>
    </location>
</feature>
<dbReference type="AlphaFoldDB" id="R1E4C8"/>
<dbReference type="GeneID" id="17267177"/>
<evidence type="ECO:0000313" key="2">
    <source>
        <dbReference type="EMBL" id="EOD21670.1"/>
    </source>
</evidence>
<organism evidence="2">
    <name type="scientific">Emiliania huxleyi</name>
    <name type="common">Coccolithophore</name>
    <name type="synonym">Pontosphaera huxleyi</name>
    <dbReference type="NCBI Taxonomy" id="2903"/>
    <lineage>
        <taxon>Eukaryota</taxon>
        <taxon>Haptista</taxon>
        <taxon>Haptophyta</taxon>
        <taxon>Prymnesiophyceae</taxon>
        <taxon>Isochrysidales</taxon>
        <taxon>Noelaerhabdaceae</taxon>
        <taxon>Emiliania</taxon>
    </lineage>
</organism>
<proteinExistence type="predicted"/>
<name>R1E4C8_EMIHU</name>
<dbReference type="EMBL" id="KB865837">
    <property type="protein sequence ID" value="EOD21670.1"/>
    <property type="molecule type" value="Genomic_DNA"/>
</dbReference>
<sequence>MRRPAALSCVAPAVGEPTAARTGAEWLPDRAWQAQSHRRGANANRAVAVRRSRRPPAVSRTAVQPSAVSSQSPSLPPPQQQRASSCVV</sequence>
<accession>R1E4C8</accession>
<reference evidence="2" key="1">
    <citation type="submission" date="2012-07" db="EMBL/GenBank/DDBJ databases">
        <title>Genome variability drives Emilianias global distribution.</title>
        <authorList>
            <consortium name="DOE Joint Genome Institute"/>
            <person name="Read B."/>
            <person name="Kegel J."/>
            <person name="Klute M."/>
            <person name="Kuo A."/>
            <person name="Lefebvre S.C."/>
            <person name="Maumus F."/>
            <person name="Mayer C."/>
            <person name="Miller J."/>
            <person name="Allen A."/>
            <person name="Bidle K."/>
            <person name="Borodovsky M."/>
            <person name="Bowler C."/>
            <person name="Brownlee C."/>
            <person name="Claverie J.-M."/>
            <person name="Cock M."/>
            <person name="De Vargas C."/>
            <person name="Elias M."/>
            <person name="Frickenhaus S."/>
            <person name="Gladyshev V.N."/>
            <person name="Gonzalez K."/>
            <person name="Guda C."/>
            <person name="Hadaegh A."/>
            <person name="Herman E."/>
            <person name="Iglesias-Rodriguez D."/>
            <person name="Jones B."/>
            <person name="Lawson T."/>
            <person name="Leese F."/>
            <person name="Lin Y.-C."/>
            <person name="Lindquist E."/>
            <person name="Lobanov A."/>
            <person name="Lucas S."/>
            <person name="Malik S.-H.B."/>
            <person name="Marsh M.E."/>
            <person name="Mock T."/>
            <person name="Monier A."/>
            <person name="Moreau H."/>
            <person name="Mueller-Roeber B."/>
            <person name="Napier J."/>
            <person name="Ogata H."/>
            <person name="Parker M."/>
            <person name="Probert I."/>
            <person name="Quesneville H."/>
            <person name="Raines C."/>
            <person name="Rensing S."/>
            <person name="Riano-Pachon D.M."/>
            <person name="Richier S."/>
            <person name="Rokitta S."/>
            <person name="Salamov A."/>
            <person name="Sarno A.F."/>
            <person name="Schmutz J."/>
            <person name="Schroeder D."/>
            <person name="Shiraiwa Y."/>
            <person name="Soanes D.M."/>
            <person name="Valentin K."/>
            <person name="Van Der Giezen M."/>
            <person name="Van Der Peer Y."/>
            <person name="Vardi A."/>
            <person name="Verret F."/>
            <person name="Von Dassow P."/>
            <person name="Wheeler G."/>
            <person name="Williams B."/>
            <person name="Wilson W."/>
            <person name="Wolfe G."/>
            <person name="Wurch L.L."/>
            <person name="Young J."/>
            <person name="Dacks J.B."/>
            <person name="Delwiche C.F."/>
            <person name="Dyhrman S."/>
            <person name="Glockner G."/>
            <person name="John U."/>
            <person name="Richards T."/>
            <person name="Worden A.Z."/>
            <person name="Zhang X."/>
            <person name="Grigoriev I.V."/>
        </authorList>
    </citation>
    <scope>NUCLEOTIDE SEQUENCE</scope>
    <source>
        <strain evidence="2">CCMP1516</strain>
    </source>
</reference>